<reference evidence="1" key="1">
    <citation type="submission" date="2022-07" db="EMBL/GenBank/DDBJ databases">
        <authorList>
            <person name="Macas J."/>
            <person name="Novak P."/>
            <person name="Neumann P."/>
        </authorList>
    </citation>
    <scope>NUCLEOTIDE SEQUENCE</scope>
</reference>
<evidence type="ECO:0000313" key="1">
    <source>
        <dbReference type="EMBL" id="CAH9075465.1"/>
    </source>
</evidence>
<proteinExistence type="predicted"/>
<evidence type="ECO:0000313" key="2">
    <source>
        <dbReference type="Proteomes" id="UP001152523"/>
    </source>
</evidence>
<protein>
    <submittedName>
        <fullName evidence="1">Uncharacterized protein</fullName>
    </submittedName>
</protein>
<gene>
    <name evidence="1" type="ORF">CEPIT_LOCUS5431</name>
</gene>
<organism evidence="1 2">
    <name type="scientific">Cuscuta epithymum</name>
    <dbReference type="NCBI Taxonomy" id="186058"/>
    <lineage>
        <taxon>Eukaryota</taxon>
        <taxon>Viridiplantae</taxon>
        <taxon>Streptophyta</taxon>
        <taxon>Embryophyta</taxon>
        <taxon>Tracheophyta</taxon>
        <taxon>Spermatophyta</taxon>
        <taxon>Magnoliopsida</taxon>
        <taxon>eudicotyledons</taxon>
        <taxon>Gunneridae</taxon>
        <taxon>Pentapetalae</taxon>
        <taxon>asterids</taxon>
        <taxon>lamiids</taxon>
        <taxon>Solanales</taxon>
        <taxon>Convolvulaceae</taxon>
        <taxon>Cuscuteae</taxon>
        <taxon>Cuscuta</taxon>
        <taxon>Cuscuta subgen. Cuscuta</taxon>
    </lineage>
</organism>
<sequence length="108" mass="12226">MSRKTKLDKSPMEGGIDLVKLFPLMLKCLRLVKEVNLSCSRVPDMPSLERSIFETAPSLLHTMPFHLRRCVMLESDHEWSEEDGEDVNRLLFHLSRASASSVLVSNAA</sequence>
<dbReference type="AlphaFoldDB" id="A0AAV0CES4"/>
<name>A0AAV0CES4_9ASTE</name>
<accession>A0AAV0CES4</accession>
<dbReference type="Proteomes" id="UP001152523">
    <property type="component" value="Unassembled WGS sequence"/>
</dbReference>
<dbReference type="EMBL" id="CAMAPF010000028">
    <property type="protein sequence ID" value="CAH9075465.1"/>
    <property type="molecule type" value="Genomic_DNA"/>
</dbReference>
<keyword evidence="2" id="KW-1185">Reference proteome</keyword>
<comment type="caution">
    <text evidence="1">The sequence shown here is derived from an EMBL/GenBank/DDBJ whole genome shotgun (WGS) entry which is preliminary data.</text>
</comment>